<dbReference type="Gene3D" id="3.40.50.300">
    <property type="entry name" value="P-loop containing nucleotide triphosphate hydrolases"/>
    <property type="match status" value="1"/>
</dbReference>
<keyword evidence="4" id="KW-0175">Coiled coil</keyword>
<evidence type="ECO:0000256" key="5">
    <source>
        <dbReference type="ARBA" id="ARBA00023134"/>
    </source>
</evidence>
<sequence length="404" mass="46639">MSHSSYRVLSNHTGKMAPKGVVGLDKIPQQVVNKAIRLGFDFNILCIGETGIGKSTLIDTLFKTEFNSSPVKHNQVKVALCENTYRLKESNVQLRLTVVDTVGFGDQINKVNSYEPIVEYVDKQFERYLLEELRPNRNRLDFHDTRIHACLYFISPTGHSLKILDLHTMKALDKKVNLVPIIAKADTMSQQEIVAFKARILEEIRANDIHVYTCVDGNGGAMEPVGMPYAVIGSREMVLVKASKVRGRKYPWGVVEVENDKHCDFVRLRDMLIRTNMEDLREQTNSNLYEVYRSAYLEAKTDYQPFMSSKQIQNAQEQRIVRDREIDRLVQDKLSAKEKELKQIEIQMKEEFEIERQKYTEEKENLGKKGEALRKESTEFQQVKKHMEASRTSTLEKMKAKKAK</sequence>
<feature type="compositionally biased region" description="Basic and acidic residues" evidence="9">
    <location>
        <begin position="358"/>
        <end position="378"/>
    </location>
</feature>
<dbReference type="EMBL" id="JAKMXF010000298">
    <property type="protein sequence ID" value="KAI6652651.1"/>
    <property type="molecule type" value="Genomic_DNA"/>
</dbReference>
<dbReference type="InterPro" id="IPR030379">
    <property type="entry name" value="G_SEPTIN_dom"/>
</dbReference>
<evidence type="ECO:0000256" key="9">
    <source>
        <dbReference type="SAM" id="MobiDB-lite"/>
    </source>
</evidence>
<dbReference type="SUPFAM" id="SSF52540">
    <property type="entry name" value="P-loop containing nucleoside triphosphate hydrolases"/>
    <property type="match status" value="1"/>
</dbReference>
<dbReference type="PROSITE" id="PS51719">
    <property type="entry name" value="G_SEPTIN"/>
    <property type="match status" value="1"/>
</dbReference>
<evidence type="ECO:0000256" key="3">
    <source>
        <dbReference type="ARBA" id="ARBA00022741"/>
    </source>
</evidence>
<dbReference type="GO" id="GO:0005856">
    <property type="term" value="C:cytoskeleton"/>
    <property type="evidence" value="ECO:0007669"/>
    <property type="project" value="UniProtKB-SubCell"/>
</dbReference>
<dbReference type="GO" id="GO:0005525">
    <property type="term" value="F:GTP binding"/>
    <property type="evidence" value="ECO:0007669"/>
    <property type="project" value="UniProtKB-UniRule"/>
</dbReference>
<dbReference type="AlphaFoldDB" id="A0AAV7JVH1"/>
<dbReference type="PIRSF" id="PIRSF006698">
    <property type="entry name" value="Septin"/>
    <property type="match status" value="1"/>
</dbReference>
<gene>
    <name evidence="11" type="ORF">LOD99_4435</name>
</gene>
<comment type="similarity">
    <text evidence="7 8">Belongs to the TRAFAC class TrmE-Era-EngA-EngB-Septin-like GTPase superfamily. Septin GTPase family.</text>
</comment>
<evidence type="ECO:0000259" key="10">
    <source>
        <dbReference type="PROSITE" id="PS51719"/>
    </source>
</evidence>
<feature type="region of interest" description="Disordered" evidence="9">
    <location>
        <begin position="358"/>
        <end position="404"/>
    </location>
</feature>
<evidence type="ECO:0000256" key="8">
    <source>
        <dbReference type="RuleBase" id="RU004560"/>
    </source>
</evidence>
<dbReference type="PANTHER" id="PTHR18884">
    <property type="entry name" value="SEPTIN"/>
    <property type="match status" value="1"/>
</dbReference>
<dbReference type="Pfam" id="PF00735">
    <property type="entry name" value="Septin"/>
    <property type="match status" value="1"/>
</dbReference>
<evidence type="ECO:0000256" key="7">
    <source>
        <dbReference type="PIRNR" id="PIRNR006698"/>
    </source>
</evidence>
<dbReference type="InterPro" id="IPR027417">
    <property type="entry name" value="P-loop_NTPase"/>
</dbReference>
<evidence type="ECO:0000256" key="2">
    <source>
        <dbReference type="ARBA" id="ARBA00022490"/>
    </source>
</evidence>
<organism evidence="11 12">
    <name type="scientific">Oopsacas minuta</name>
    <dbReference type="NCBI Taxonomy" id="111878"/>
    <lineage>
        <taxon>Eukaryota</taxon>
        <taxon>Metazoa</taxon>
        <taxon>Porifera</taxon>
        <taxon>Hexactinellida</taxon>
        <taxon>Hexasterophora</taxon>
        <taxon>Lyssacinosida</taxon>
        <taxon>Leucopsacidae</taxon>
        <taxon>Oopsacas</taxon>
    </lineage>
</organism>
<keyword evidence="5 8" id="KW-0342">GTP-binding</keyword>
<evidence type="ECO:0000313" key="12">
    <source>
        <dbReference type="Proteomes" id="UP001165289"/>
    </source>
</evidence>
<dbReference type="Proteomes" id="UP001165289">
    <property type="component" value="Unassembled WGS sequence"/>
</dbReference>
<comment type="caution">
    <text evidence="11">The sequence shown here is derived from an EMBL/GenBank/DDBJ whole genome shotgun (WGS) entry which is preliminary data.</text>
</comment>
<protein>
    <recommendedName>
        <fullName evidence="7">Septin</fullName>
    </recommendedName>
</protein>
<dbReference type="InterPro" id="IPR016491">
    <property type="entry name" value="Septin"/>
</dbReference>
<keyword evidence="2" id="KW-0963">Cytoplasm</keyword>
<name>A0AAV7JVH1_9METZ</name>
<evidence type="ECO:0000256" key="4">
    <source>
        <dbReference type="ARBA" id="ARBA00023054"/>
    </source>
</evidence>
<dbReference type="FunFam" id="3.40.50.300:FF:002048">
    <property type="entry name" value="Septin 6"/>
    <property type="match status" value="1"/>
</dbReference>
<keyword evidence="6" id="KW-0206">Cytoskeleton</keyword>
<evidence type="ECO:0000256" key="6">
    <source>
        <dbReference type="ARBA" id="ARBA00023212"/>
    </source>
</evidence>
<dbReference type="CDD" id="cd01850">
    <property type="entry name" value="CDC_Septin"/>
    <property type="match status" value="1"/>
</dbReference>
<comment type="subcellular location">
    <subcellularLocation>
        <location evidence="1">Cytoplasm</location>
        <location evidence="1">Cytoskeleton</location>
    </subcellularLocation>
</comment>
<proteinExistence type="inferred from homology"/>
<reference evidence="11 12" key="1">
    <citation type="journal article" date="2023" name="BMC Biol.">
        <title>The compact genome of the sponge Oopsacas minuta (Hexactinellida) is lacking key metazoan core genes.</title>
        <authorList>
            <person name="Santini S."/>
            <person name="Schenkelaars Q."/>
            <person name="Jourda C."/>
            <person name="Duchesne M."/>
            <person name="Belahbib H."/>
            <person name="Rocher C."/>
            <person name="Selva M."/>
            <person name="Riesgo A."/>
            <person name="Vervoort M."/>
            <person name="Leys S.P."/>
            <person name="Kodjabachian L."/>
            <person name="Le Bivic A."/>
            <person name="Borchiellini C."/>
            <person name="Claverie J.M."/>
            <person name="Renard E."/>
        </authorList>
    </citation>
    <scope>NUCLEOTIDE SEQUENCE [LARGE SCALE GENOMIC DNA]</scope>
    <source>
        <strain evidence="11">SPO-2</strain>
    </source>
</reference>
<keyword evidence="12" id="KW-1185">Reference proteome</keyword>
<feature type="domain" description="Septin-type G" evidence="10">
    <location>
        <begin position="38"/>
        <end position="299"/>
    </location>
</feature>
<accession>A0AAV7JVH1</accession>
<keyword evidence="3 8" id="KW-0547">Nucleotide-binding</keyword>
<evidence type="ECO:0000313" key="11">
    <source>
        <dbReference type="EMBL" id="KAI6652651.1"/>
    </source>
</evidence>
<feature type="compositionally biased region" description="Basic and acidic residues" evidence="9">
    <location>
        <begin position="385"/>
        <end position="398"/>
    </location>
</feature>
<evidence type="ECO:0000256" key="1">
    <source>
        <dbReference type="ARBA" id="ARBA00004245"/>
    </source>
</evidence>